<evidence type="ECO:0000256" key="4">
    <source>
        <dbReference type="ARBA" id="ARBA00022692"/>
    </source>
</evidence>
<dbReference type="InterPro" id="IPR017452">
    <property type="entry name" value="GPCR_Rhodpsn_7TM"/>
</dbReference>
<keyword evidence="9 10" id="KW-0807">Transducer</keyword>
<feature type="transmembrane region" description="Helical" evidence="11">
    <location>
        <begin position="187"/>
        <end position="209"/>
    </location>
</feature>
<dbReference type="PRINTS" id="PR00237">
    <property type="entry name" value="GPCRRHODOPSN"/>
</dbReference>
<name>A0A3M6U1P4_POCDA</name>
<dbReference type="GO" id="GO:0004983">
    <property type="term" value="F:neuropeptide Y receptor activity"/>
    <property type="evidence" value="ECO:0007669"/>
    <property type="project" value="InterPro"/>
</dbReference>
<keyword evidence="4 10" id="KW-0812">Transmembrane</keyword>
<proteinExistence type="inferred from homology"/>
<keyword evidence="14" id="KW-1185">Reference proteome</keyword>
<feature type="transmembrane region" description="Helical" evidence="11">
    <location>
        <begin position="59"/>
        <end position="79"/>
    </location>
</feature>
<reference evidence="13 14" key="1">
    <citation type="journal article" date="2018" name="Sci. Rep.">
        <title>Comparative analysis of the Pocillopora damicornis genome highlights role of immune system in coral evolution.</title>
        <authorList>
            <person name="Cunning R."/>
            <person name="Bay R.A."/>
            <person name="Gillette P."/>
            <person name="Baker A.C."/>
            <person name="Traylor-Knowles N."/>
        </authorList>
    </citation>
    <scope>NUCLEOTIDE SEQUENCE [LARGE SCALE GENOMIC DNA]</scope>
    <source>
        <strain evidence="13">RSMAS</strain>
        <tissue evidence="13">Whole animal</tissue>
    </source>
</reference>
<evidence type="ECO:0000256" key="3">
    <source>
        <dbReference type="ARBA" id="ARBA00022475"/>
    </source>
</evidence>
<dbReference type="PANTHER" id="PTHR22752">
    <property type="entry name" value="G PROTEIN-COUPLED RECEPTOR"/>
    <property type="match status" value="1"/>
</dbReference>
<comment type="similarity">
    <text evidence="2 10">Belongs to the G-protein coupled receptor 1 family.</text>
</comment>
<dbReference type="CDD" id="cd00637">
    <property type="entry name" value="7tm_classA_rhodopsin-like"/>
    <property type="match status" value="1"/>
</dbReference>
<feature type="transmembrane region" description="Helical" evidence="11">
    <location>
        <begin position="246"/>
        <end position="266"/>
    </location>
</feature>
<sequence length="318" mass="36136">MEDNVSQPHFPNALSNRSTFQIAVDVAPLLVINLAALFGNVLLCIAFFKNNNLRSVTNIFVLTLAVCDISMSITSMPLSESALIAGEWIFGEFLCHFQGFLTLFLAFLSLQMMAMTAVNRYYRVLKPDLYKKVFTTGYTSLMIIAASLLSLGILSSVTFGQHGNLFIFHPGKTICVNVYRSMLTAQVYTIVSSALFVLLPAAVIVWCYVKVFTGIRKHFRRLATRKMSRASLNSLNPAEIVVTRTLFAIVLAFFLCWIPCIVIDLMDIMRNKWFDRRMYLAYTYFAYISSAVNPFIYGVMNRSFRVEFLKLLRCRLKN</sequence>
<gene>
    <name evidence="13" type="ORF">pdam_00002145</name>
</gene>
<feature type="domain" description="G-protein coupled receptors family 1 profile" evidence="12">
    <location>
        <begin position="39"/>
        <end position="297"/>
    </location>
</feature>
<keyword evidence="7 11" id="KW-0472">Membrane</keyword>
<evidence type="ECO:0000259" key="12">
    <source>
        <dbReference type="PROSITE" id="PS50262"/>
    </source>
</evidence>
<organism evidence="13 14">
    <name type="scientific">Pocillopora damicornis</name>
    <name type="common">Cauliflower coral</name>
    <name type="synonym">Millepora damicornis</name>
    <dbReference type="NCBI Taxonomy" id="46731"/>
    <lineage>
        <taxon>Eukaryota</taxon>
        <taxon>Metazoa</taxon>
        <taxon>Cnidaria</taxon>
        <taxon>Anthozoa</taxon>
        <taxon>Hexacorallia</taxon>
        <taxon>Scleractinia</taxon>
        <taxon>Astrocoeniina</taxon>
        <taxon>Pocilloporidae</taxon>
        <taxon>Pocillopora</taxon>
    </lineage>
</organism>
<comment type="subcellular location">
    <subcellularLocation>
        <location evidence="1">Cell membrane</location>
        <topology evidence="1">Multi-pass membrane protein</topology>
    </subcellularLocation>
</comment>
<dbReference type="Pfam" id="PF00001">
    <property type="entry name" value="7tm_1"/>
    <property type="match status" value="1"/>
</dbReference>
<dbReference type="Proteomes" id="UP000275408">
    <property type="component" value="Unassembled WGS sequence"/>
</dbReference>
<evidence type="ECO:0000256" key="10">
    <source>
        <dbReference type="RuleBase" id="RU000688"/>
    </source>
</evidence>
<evidence type="ECO:0000313" key="13">
    <source>
        <dbReference type="EMBL" id="RMX47459.1"/>
    </source>
</evidence>
<evidence type="ECO:0000256" key="9">
    <source>
        <dbReference type="ARBA" id="ARBA00023224"/>
    </source>
</evidence>
<evidence type="ECO:0000256" key="5">
    <source>
        <dbReference type="ARBA" id="ARBA00022989"/>
    </source>
</evidence>
<evidence type="ECO:0000256" key="6">
    <source>
        <dbReference type="ARBA" id="ARBA00023040"/>
    </source>
</evidence>
<dbReference type="OrthoDB" id="10044919at2759"/>
<evidence type="ECO:0000256" key="2">
    <source>
        <dbReference type="ARBA" id="ARBA00010663"/>
    </source>
</evidence>
<dbReference type="GO" id="GO:0005886">
    <property type="term" value="C:plasma membrane"/>
    <property type="evidence" value="ECO:0007669"/>
    <property type="project" value="UniProtKB-SubCell"/>
</dbReference>
<feature type="transmembrane region" description="Helical" evidence="11">
    <location>
        <begin position="99"/>
        <end position="118"/>
    </location>
</feature>
<dbReference type="STRING" id="46731.A0A3M6U1P4"/>
<evidence type="ECO:0000313" key="14">
    <source>
        <dbReference type="Proteomes" id="UP000275408"/>
    </source>
</evidence>
<feature type="transmembrane region" description="Helical" evidence="11">
    <location>
        <begin position="278"/>
        <end position="300"/>
    </location>
</feature>
<evidence type="ECO:0000256" key="11">
    <source>
        <dbReference type="SAM" id="Phobius"/>
    </source>
</evidence>
<comment type="caution">
    <text evidence="13">The sequence shown here is derived from an EMBL/GenBank/DDBJ whole genome shotgun (WGS) entry which is preliminary data.</text>
</comment>
<dbReference type="SMART" id="SM01381">
    <property type="entry name" value="7TM_GPCR_Srsx"/>
    <property type="match status" value="1"/>
</dbReference>
<evidence type="ECO:0000256" key="1">
    <source>
        <dbReference type="ARBA" id="ARBA00004651"/>
    </source>
</evidence>
<keyword evidence="6 10" id="KW-0297">G-protein coupled receptor</keyword>
<dbReference type="Gene3D" id="1.20.1070.10">
    <property type="entry name" value="Rhodopsin 7-helix transmembrane proteins"/>
    <property type="match status" value="1"/>
</dbReference>
<accession>A0A3M6U1P4</accession>
<keyword evidence="3" id="KW-1003">Cell membrane</keyword>
<dbReference type="PRINTS" id="PR01012">
    <property type="entry name" value="NRPEPTIDEYR"/>
</dbReference>
<dbReference type="PROSITE" id="PS50262">
    <property type="entry name" value="G_PROTEIN_RECEP_F1_2"/>
    <property type="match status" value="1"/>
</dbReference>
<dbReference type="InterPro" id="IPR000276">
    <property type="entry name" value="GPCR_Rhodpsn"/>
</dbReference>
<evidence type="ECO:0000256" key="8">
    <source>
        <dbReference type="ARBA" id="ARBA00023170"/>
    </source>
</evidence>
<keyword evidence="8 10" id="KW-0675">Receptor</keyword>
<dbReference type="AlphaFoldDB" id="A0A3M6U1P4"/>
<dbReference type="SUPFAM" id="SSF81321">
    <property type="entry name" value="Family A G protein-coupled receptor-like"/>
    <property type="match status" value="1"/>
</dbReference>
<dbReference type="OMA" id="FTANDYV"/>
<feature type="transmembrane region" description="Helical" evidence="11">
    <location>
        <begin position="138"/>
        <end position="159"/>
    </location>
</feature>
<evidence type="ECO:0000256" key="7">
    <source>
        <dbReference type="ARBA" id="ARBA00023136"/>
    </source>
</evidence>
<dbReference type="EMBL" id="RCHS01002416">
    <property type="protein sequence ID" value="RMX47459.1"/>
    <property type="molecule type" value="Genomic_DNA"/>
</dbReference>
<protein>
    <recommendedName>
        <fullName evidence="12">G-protein coupled receptors family 1 profile domain-containing protein</fullName>
    </recommendedName>
</protein>
<dbReference type="PROSITE" id="PS00237">
    <property type="entry name" value="G_PROTEIN_RECEP_F1_1"/>
    <property type="match status" value="1"/>
</dbReference>
<dbReference type="InterPro" id="IPR000611">
    <property type="entry name" value="NPY_rcpt"/>
</dbReference>
<feature type="transmembrane region" description="Helical" evidence="11">
    <location>
        <begin position="20"/>
        <end position="47"/>
    </location>
</feature>
<keyword evidence="5 11" id="KW-1133">Transmembrane helix</keyword>